<protein>
    <recommendedName>
        <fullName evidence="8">C-CAP/cofactor C-like domain-containing protein</fullName>
    </recommendedName>
</protein>
<proteinExistence type="inferred from homology"/>
<dbReference type="FunCoup" id="A0A163VE12">
    <property type="interactions" value="418"/>
</dbReference>
<evidence type="ECO:0000256" key="5">
    <source>
        <dbReference type="ARBA" id="ARBA00023186"/>
    </source>
</evidence>
<dbReference type="InterPro" id="IPR016098">
    <property type="entry name" value="CAP/MinC_C"/>
</dbReference>
<dbReference type="AlphaFoldDB" id="A0A163VE12"/>
<dbReference type="GO" id="GO:0015631">
    <property type="term" value="F:tubulin binding"/>
    <property type="evidence" value="ECO:0007669"/>
    <property type="project" value="InterPro"/>
</dbReference>
<sequence length="325" mass="36747">MSNLTATEASNTFWIDFKKEKQAIEQTIDHSQQVAKSQLPDHFNTILQQINQLEKRITEATTFIPSYDERQYALQIRDLTGLLDTTRTQLTPKPKFSFKTKLGNKQKPKETKPAQGKYTHTDFASLLTLPAWIIVLASKPTDQTPLLENTISFTNLENQVLTLSEHNAPSTTAAVDISLSYLSRCVVWLPTDTMTVSTVHLKQVKDCIIVCGNVQGSILIYGLEDSILTVNCHQFRMHDAKNVDVLMHVSSRPIMEDSSAIRVGSTQDQKSSVSNYFDQMDDFNWLKQQASPHWRVLDSSRAELLGHSLHTLIGLEQLDLLSHHQ</sequence>
<keyword evidence="3" id="KW-0963">Cytoplasm</keyword>
<evidence type="ECO:0000256" key="1">
    <source>
        <dbReference type="ARBA" id="ARBA00004496"/>
    </source>
</evidence>
<dbReference type="OrthoDB" id="194775at2759"/>
<dbReference type="InterPro" id="IPR038397">
    <property type="entry name" value="TBCC_N_sf"/>
</dbReference>
<dbReference type="EMBL" id="LT554468">
    <property type="protein sequence ID" value="SAM05678.1"/>
    <property type="molecule type" value="Genomic_DNA"/>
</dbReference>
<dbReference type="Proteomes" id="UP000078561">
    <property type="component" value="Unassembled WGS sequence"/>
</dbReference>
<gene>
    <name evidence="9" type="primary">ABSGL_11553.1 scaffold 12295</name>
</gene>
<evidence type="ECO:0000259" key="8">
    <source>
        <dbReference type="PROSITE" id="PS51329"/>
    </source>
</evidence>
<dbReference type="PANTHER" id="PTHR15139">
    <property type="entry name" value="TUBULIN FOLDING COFACTOR C"/>
    <property type="match status" value="1"/>
</dbReference>
<evidence type="ECO:0000256" key="6">
    <source>
        <dbReference type="ARBA" id="ARBA00026055"/>
    </source>
</evidence>
<dbReference type="InterPro" id="IPR012945">
    <property type="entry name" value="Tubulin-bd_cofactor_C_dom"/>
</dbReference>
<evidence type="ECO:0000313" key="10">
    <source>
        <dbReference type="Proteomes" id="UP000078561"/>
    </source>
</evidence>
<dbReference type="STRING" id="4829.A0A163VE12"/>
<dbReference type="SMART" id="SM00673">
    <property type="entry name" value="CARP"/>
    <property type="match status" value="2"/>
</dbReference>
<comment type="subcellular location">
    <subcellularLocation>
        <location evidence="1">Cytoplasm</location>
    </subcellularLocation>
</comment>
<evidence type="ECO:0000256" key="7">
    <source>
        <dbReference type="SAM" id="MobiDB-lite"/>
    </source>
</evidence>
<organism evidence="9">
    <name type="scientific">Absidia glauca</name>
    <name type="common">Pin mould</name>
    <dbReference type="NCBI Taxonomy" id="4829"/>
    <lineage>
        <taxon>Eukaryota</taxon>
        <taxon>Fungi</taxon>
        <taxon>Fungi incertae sedis</taxon>
        <taxon>Mucoromycota</taxon>
        <taxon>Mucoromycotina</taxon>
        <taxon>Mucoromycetes</taxon>
        <taxon>Mucorales</taxon>
        <taxon>Cunninghamellaceae</taxon>
        <taxon>Absidia</taxon>
    </lineage>
</organism>
<dbReference type="PROSITE" id="PS51329">
    <property type="entry name" value="C_CAP_COFACTOR_C"/>
    <property type="match status" value="1"/>
</dbReference>
<name>A0A163VE12_ABSGL</name>
<dbReference type="Pfam" id="PF16752">
    <property type="entry name" value="TBCC_N"/>
    <property type="match status" value="1"/>
</dbReference>
<keyword evidence="10" id="KW-1185">Reference proteome</keyword>
<dbReference type="InterPro" id="IPR006599">
    <property type="entry name" value="CARP_motif"/>
</dbReference>
<keyword evidence="5" id="KW-0143">Chaperone</keyword>
<dbReference type="OMA" id="YFQHEIT"/>
<feature type="compositionally biased region" description="Basic residues" evidence="7">
    <location>
        <begin position="96"/>
        <end position="106"/>
    </location>
</feature>
<reference evidence="9" key="1">
    <citation type="submission" date="2016-04" db="EMBL/GenBank/DDBJ databases">
        <authorList>
            <person name="Evans L.H."/>
            <person name="Alamgir A."/>
            <person name="Owens N."/>
            <person name="Weber N.D."/>
            <person name="Virtaneva K."/>
            <person name="Barbian K."/>
            <person name="Babar A."/>
            <person name="Rosenke K."/>
        </authorList>
    </citation>
    <scope>NUCLEOTIDE SEQUENCE [LARGE SCALE GENOMIC DNA]</scope>
    <source>
        <strain evidence="9">CBS 101.48</strain>
    </source>
</reference>
<dbReference type="InterPro" id="IPR017901">
    <property type="entry name" value="C-CAP_CF_C-like"/>
</dbReference>
<dbReference type="GO" id="GO:0007023">
    <property type="term" value="P:post-chaperonin tubulin folding pathway"/>
    <property type="evidence" value="ECO:0007669"/>
    <property type="project" value="InterPro"/>
</dbReference>
<feature type="domain" description="C-CAP/cofactor C-like" evidence="8">
    <location>
        <begin position="140"/>
        <end position="285"/>
    </location>
</feature>
<comment type="similarity">
    <text evidence="2">Belongs to the TBCC family.</text>
</comment>
<evidence type="ECO:0000313" key="9">
    <source>
        <dbReference type="EMBL" id="SAM05678.1"/>
    </source>
</evidence>
<evidence type="ECO:0000256" key="2">
    <source>
        <dbReference type="ARBA" id="ARBA00008848"/>
    </source>
</evidence>
<dbReference type="InParanoid" id="A0A163VE12"/>
<keyword evidence="4" id="KW-0007">Acetylation</keyword>
<dbReference type="PANTHER" id="PTHR15139:SF0">
    <property type="entry name" value="TUBULIN-SPECIFIC CHAPERONE C"/>
    <property type="match status" value="1"/>
</dbReference>
<dbReference type="InterPro" id="IPR031925">
    <property type="entry name" value="TBCC_N"/>
</dbReference>
<dbReference type="Gene3D" id="1.20.58.1250">
    <property type="entry name" value="Tubulin Binding Cofactor C, N-terminal domain"/>
    <property type="match status" value="1"/>
</dbReference>
<evidence type="ECO:0000256" key="3">
    <source>
        <dbReference type="ARBA" id="ARBA00022490"/>
    </source>
</evidence>
<feature type="region of interest" description="Disordered" evidence="7">
    <location>
        <begin position="95"/>
        <end position="116"/>
    </location>
</feature>
<evidence type="ECO:0000256" key="4">
    <source>
        <dbReference type="ARBA" id="ARBA00022990"/>
    </source>
</evidence>
<dbReference type="InterPro" id="IPR027684">
    <property type="entry name" value="TBCC"/>
</dbReference>
<dbReference type="GO" id="GO:0007021">
    <property type="term" value="P:tubulin complex assembly"/>
    <property type="evidence" value="ECO:0007669"/>
    <property type="project" value="TreeGrafter"/>
</dbReference>
<comment type="subunit">
    <text evidence="6">Supercomplex made of cofactors A to E. Cofactors A and D function by capturing and stabilizing tubulin in a quasi-native conformation. Cofactor E binds to the cofactor D-tubulin complex; interaction with cofactor C then causes the release of tubulin polypeptides that are committed to the native state.</text>
</comment>
<dbReference type="Pfam" id="PF07986">
    <property type="entry name" value="TBCC"/>
    <property type="match status" value="1"/>
</dbReference>
<accession>A0A163VE12</accession>
<dbReference type="GO" id="GO:0005737">
    <property type="term" value="C:cytoplasm"/>
    <property type="evidence" value="ECO:0007669"/>
    <property type="project" value="UniProtKB-SubCell"/>
</dbReference>
<dbReference type="Gene3D" id="2.160.20.70">
    <property type="match status" value="1"/>
</dbReference>